<dbReference type="SUPFAM" id="SSF56219">
    <property type="entry name" value="DNase I-like"/>
    <property type="match status" value="1"/>
</dbReference>
<keyword evidence="1" id="KW-0732">Signal</keyword>
<reference evidence="3" key="2">
    <citation type="submission" date="2025-08" db="UniProtKB">
        <authorList>
            <consortium name="Ensembl"/>
        </authorList>
    </citation>
    <scope>IDENTIFICATION</scope>
</reference>
<dbReference type="Proteomes" id="UP000472265">
    <property type="component" value="Chromosome 7"/>
</dbReference>
<dbReference type="InterPro" id="IPR005135">
    <property type="entry name" value="Endo/exonuclease/phosphatase"/>
</dbReference>
<organism evidence="3 4">
    <name type="scientific">Sparus aurata</name>
    <name type="common">Gilthead sea bream</name>
    <dbReference type="NCBI Taxonomy" id="8175"/>
    <lineage>
        <taxon>Eukaryota</taxon>
        <taxon>Metazoa</taxon>
        <taxon>Chordata</taxon>
        <taxon>Craniata</taxon>
        <taxon>Vertebrata</taxon>
        <taxon>Euteleostomi</taxon>
        <taxon>Actinopterygii</taxon>
        <taxon>Neopterygii</taxon>
        <taxon>Teleostei</taxon>
        <taxon>Neoteleostei</taxon>
        <taxon>Acanthomorphata</taxon>
        <taxon>Eupercaria</taxon>
        <taxon>Spariformes</taxon>
        <taxon>Sparidae</taxon>
        <taxon>Sparus</taxon>
    </lineage>
</organism>
<dbReference type="InterPro" id="IPR036691">
    <property type="entry name" value="Endo/exonu/phosph_ase_sf"/>
</dbReference>
<dbReference type="AlphaFoldDB" id="A0A671TXE5"/>
<proteinExistence type="predicted"/>
<accession>A0A671TXE5</accession>
<dbReference type="InParanoid" id="A0A671TXE5"/>
<dbReference type="PROSITE" id="PS50878">
    <property type="entry name" value="RT_POL"/>
    <property type="match status" value="1"/>
</dbReference>
<dbReference type="Pfam" id="PF03372">
    <property type="entry name" value="Exo_endo_phos"/>
    <property type="match status" value="1"/>
</dbReference>
<feature type="signal peptide" evidence="1">
    <location>
        <begin position="1"/>
        <end position="23"/>
    </location>
</feature>
<reference evidence="3" key="1">
    <citation type="submission" date="2021-04" db="EMBL/GenBank/DDBJ databases">
        <authorList>
            <consortium name="Wellcome Sanger Institute Data Sharing"/>
        </authorList>
    </citation>
    <scope>NUCLEOTIDE SEQUENCE [LARGE SCALE GENOMIC DNA]</scope>
</reference>
<sequence>MDCKMNSFFFTFGAIFFLTGVHCHEEKRGKAISYTREQLFDIKQHGEGKTDIDILPPEIREQLGHKLQWRDQLRRRRRKRGKRGGIRRKLQRRKTNLPLPTILLANVRSLRNRIDERNTNIRFLKEYRDACILCFTETWLSEDLQNDILQLNGFLGPMRADRDLNMTGKKTGGGVCFYINERWCSSVHVKDKICTDELELLSISLRPFYLPREFGQVIVTAVYIPPSANSTRASQTIYQCIEKLQTASPGASKIILGDFNTCKLDSLLPTFEQYVSCNTRGEKQLDLCYGNIKEPYKSLQKPPVGTSDHFAVQLLPTYRQKLKQERVKQRTVQVWSREATQSLQGCFACTDWQIFIQDHSLEQSVTAVTSYIQYCESMLIPTKTVKCYPNNKPWLTPQLKRAIQAKRQAFATGHRVEGRAAQTALKREITQAKGRYKERVEAMFQTGNLRQAWQGLSVLTGKAPAKRTTDRRKEEEAAFVTNLNSFYCRFDTQDFSAVTEGLRYELQHEIKEGRGQPIVLTEEEVRQGLVRLNPSKAPGPDLIKGRVIKECSDELASVLCHLFNRSLRENTIPTLWKRSEIRPIPKTIHPVELNDYRPVALTSVLVKCMERLMLPRLLLQVSPTLDPLQFAYRQNRSVEDALMTVLHTTYSHLEKPCAYTRILFVDFSSAFNCMQPHILCAKLQELQVDPYMILWILDFLLKREQLVRVDNSTSPVMLTSTGAPQGTVISPIPFSLYTNDLWASDSVSMVVKFADDTALVDTSNSHTHFEEEVMNLQQWCDEHFLQINVRKTKELLNDFRRKVDPVPQLTLNGEAVERVSSYKYLGTIIDSRLTFNDNTQTIFKKCQQRIYLLRRLRHLDVAPPILRSFYICHIESLITFSLLAWYEGLSETNKAKLRMVVTLGSKLCGEQCSNLQWLYDQRTVKKARNIARDSTHNLSTCFQILPSGRRYAAPVFKTNRGRNSFIPSAIRLLNKQNPP</sequence>
<dbReference type="GeneTree" id="ENSGT01120000271821"/>
<dbReference type="OMA" id="RECICTP"/>
<reference evidence="3" key="3">
    <citation type="submission" date="2025-09" db="UniProtKB">
        <authorList>
            <consortium name="Ensembl"/>
        </authorList>
    </citation>
    <scope>IDENTIFICATION</scope>
</reference>
<evidence type="ECO:0000256" key="1">
    <source>
        <dbReference type="SAM" id="SignalP"/>
    </source>
</evidence>
<dbReference type="InterPro" id="IPR043502">
    <property type="entry name" value="DNA/RNA_pol_sf"/>
</dbReference>
<dbReference type="PANTHER" id="PTHR47510:SF3">
    <property type="entry name" value="ENDO_EXONUCLEASE_PHOSPHATASE DOMAIN-CONTAINING PROTEIN"/>
    <property type="match status" value="1"/>
</dbReference>
<evidence type="ECO:0000259" key="2">
    <source>
        <dbReference type="PROSITE" id="PS50878"/>
    </source>
</evidence>
<dbReference type="Ensembl" id="ENSSAUT00010005709.1">
    <property type="protein sequence ID" value="ENSSAUP00010005307.1"/>
    <property type="gene ID" value="ENSSAUG00010002676.1"/>
</dbReference>
<dbReference type="Pfam" id="PF00078">
    <property type="entry name" value="RVT_1"/>
    <property type="match status" value="1"/>
</dbReference>
<feature type="chain" id="PRO_5025581609" description="Reverse transcriptase domain-containing protein" evidence="1">
    <location>
        <begin position="24"/>
        <end position="979"/>
    </location>
</feature>
<dbReference type="InterPro" id="IPR000477">
    <property type="entry name" value="RT_dom"/>
</dbReference>
<protein>
    <recommendedName>
        <fullName evidence="2">Reverse transcriptase domain-containing protein</fullName>
    </recommendedName>
</protein>
<dbReference type="InterPro" id="IPR015095">
    <property type="entry name" value="AlkB_hom8_N"/>
</dbReference>
<dbReference type="Pfam" id="PF09004">
    <property type="entry name" value="ALKBH8_N"/>
    <property type="match status" value="1"/>
</dbReference>
<dbReference type="CDD" id="cd01650">
    <property type="entry name" value="RT_nLTR_like"/>
    <property type="match status" value="1"/>
</dbReference>
<evidence type="ECO:0000313" key="4">
    <source>
        <dbReference type="Proteomes" id="UP000472265"/>
    </source>
</evidence>
<evidence type="ECO:0000313" key="3">
    <source>
        <dbReference type="Ensembl" id="ENSSAUP00010005307.1"/>
    </source>
</evidence>
<feature type="domain" description="Reverse transcriptase" evidence="2">
    <location>
        <begin position="565"/>
        <end position="829"/>
    </location>
</feature>
<name>A0A671TXE5_SPAAU</name>
<dbReference type="Gene3D" id="3.60.10.10">
    <property type="entry name" value="Endonuclease/exonuclease/phosphatase"/>
    <property type="match status" value="1"/>
</dbReference>
<dbReference type="PANTHER" id="PTHR47510">
    <property type="entry name" value="REVERSE TRANSCRIPTASE DOMAIN-CONTAINING PROTEIN"/>
    <property type="match status" value="1"/>
</dbReference>
<dbReference type="GO" id="GO:0016706">
    <property type="term" value="F:2-oxoglutarate-dependent dioxygenase activity"/>
    <property type="evidence" value="ECO:0007669"/>
    <property type="project" value="InterPro"/>
</dbReference>
<dbReference type="GO" id="GO:0008168">
    <property type="term" value="F:methyltransferase activity"/>
    <property type="evidence" value="ECO:0007669"/>
    <property type="project" value="InterPro"/>
</dbReference>
<keyword evidence="4" id="KW-1185">Reference proteome</keyword>
<dbReference type="SUPFAM" id="SSF56672">
    <property type="entry name" value="DNA/RNA polymerases"/>
    <property type="match status" value="1"/>
</dbReference>